<evidence type="ECO:0000256" key="2">
    <source>
        <dbReference type="ARBA" id="ARBA00005568"/>
    </source>
</evidence>
<feature type="binding site" evidence="5">
    <location>
        <position position="71"/>
    </location>
    <ligand>
        <name>substrate</name>
    </ligand>
</feature>
<gene>
    <name evidence="8" type="ORF">DXH95_04590</name>
</gene>
<keyword evidence="4 6" id="KW-0460">Magnesium</keyword>
<dbReference type="InterPro" id="IPR040442">
    <property type="entry name" value="Pyrv_kinase-like_dom_sf"/>
</dbReference>
<dbReference type="Pfam" id="PF03328">
    <property type="entry name" value="HpcH_HpaI"/>
    <property type="match status" value="1"/>
</dbReference>
<evidence type="ECO:0000256" key="3">
    <source>
        <dbReference type="ARBA" id="ARBA00022723"/>
    </source>
</evidence>
<dbReference type="OrthoDB" id="9800547at2"/>
<feature type="binding site" evidence="5">
    <location>
        <position position="122"/>
    </location>
    <ligand>
        <name>substrate</name>
    </ligand>
</feature>
<dbReference type="InterPro" id="IPR015813">
    <property type="entry name" value="Pyrv/PenolPyrv_kinase-like_dom"/>
</dbReference>
<dbReference type="EMBL" id="QRGP01000001">
    <property type="protein sequence ID" value="RDV07843.1"/>
    <property type="molecule type" value="Genomic_DNA"/>
</dbReference>
<reference evidence="9" key="1">
    <citation type="submission" date="2018-08" db="EMBL/GenBank/DDBJ databases">
        <authorList>
            <person name="Kim S.-J."/>
            <person name="Jung G.-Y."/>
        </authorList>
    </citation>
    <scope>NUCLEOTIDE SEQUENCE [LARGE SCALE GENOMIC DNA]</scope>
    <source>
        <strain evidence="9">GY_G</strain>
    </source>
</reference>
<proteinExistence type="inferred from homology"/>
<protein>
    <submittedName>
        <fullName evidence="8">CoA ester lyase</fullName>
    </submittedName>
</protein>
<sequence length="276" mass="28886">MTLIDKLKWVRTALYVPAINARALEKARGLDVDMLIIDLEDSVPVDSKSDARAAAVAEVAKGFPGKLVAIRLNGLDSPELAADIEAAERSLADCFVLPKVEAATDLDPVVARLPNPVLAMIEGPAGIYNARDIAAHAAVAGLIAGVNDICADMGIRPGPNREGLELALQSIVLAAAAAGKPAFDGVNNKLDDMGGLETECLQGRCYGFTGKTLIHPNQVAIANAAFGPTDDEVAEAEALIAASTGGAQRHKGKMIESMHVEEARRTIERARHAIGS</sequence>
<dbReference type="RefSeq" id="WP_115549403.1">
    <property type="nucleotide sequence ID" value="NZ_QRGP01000001.1"/>
</dbReference>
<evidence type="ECO:0000256" key="5">
    <source>
        <dbReference type="PIRSR" id="PIRSR015582-1"/>
    </source>
</evidence>
<dbReference type="PANTHER" id="PTHR32308">
    <property type="entry name" value="LYASE BETA SUBUNIT, PUTATIVE (AFU_ORTHOLOGUE AFUA_4G13030)-RELATED"/>
    <property type="match status" value="1"/>
</dbReference>
<feature type="binding site" evidence="6">
    <location>
        <position position="122"/>
    </location>
    <ligand>
        <name>Mg(2+)</name>
        <dbReference type="ChEBI" id="CHEBI:18420"/>
    </ligand>
</feature>
<keyword evidence="8" id="KW-0456">Lyase</keyword>
<comment type="caution">
    <text evidence="8">The sequence shown here is derived from an EMBL/GenBank/DDBJ whole genome shotgun (WGS) entry which is preliminary data.</text>
</comment>
<dbReference type="Gene3D" id="3.20.20.60">
    <property type="entry name" value="Phosphoenolpyruvate-binding domains"/>
    <property type="match status" value="1"/>
</dbReference>
<feature type="domain" description="HpcH/HpaI aldolase/citrate lyase" evidence="7">
    <location>
        <begin position="11"/>
        <end position="216"/>
    </location>
</feature>
<feature type="binding site" evidence="6">
    <location>
        <position position="148"/>
    </location>
    <ligand>
        <name>Mg(2+)</name>
        <dbReference type="ChEBI" id="CHEBI:18420"/>
    </ligand>
</feature>
<keyword evidence="9" id="KW-1185">Reference proteome</keyword>
<dbReference type="GO" id="GO:0016829">
    <property type="term" value="F:lyase activity"/>
    <property type="evidence" value="ECO:0007669"/>
    <property type="project" value="UniProtKB-KW"/>
</dbReference>
<dbReference type="AlphaFoldDB" id="A0A371BKB7"/>
<dbReference type="GO" id="GO:0000287">
    <property type="term" value="F:magnesium ion binding"/>
    <property type="evidence" value="ECO:0007669"/>
    <property type="project" value="TreeGrafter"/>
</dbReference>
<name>A0A371BKB7_9SPHN</name>
<dbReference type="InterPro" id="IPR011206">
    <property type="entry name" value="Citrate_lyase_beta/mcl1/mcl2"/>
</dbReference>
<dbReference type="GO" id="GO:0006107">
    <property type="term" value="P:oxaloacetate metabolic process"/>
    <property type="evidence" value="ECO:0007669"/>
    <property type="project" value="TreeGrafter"/>
</dbReference>
<accession>A0A371BKB7</accession>
<comment type="similarity">
    <text evidence="2">Belongs to the HpcH/HpaI aldolase family.</text>
</comment>
<evidence type="ECO:0000256" key="1">
    <source>
        <dbReference type="ARBA" id="ARBA00001946"/>
    </source>
</evidence>
<evidence type="ECO:0000256" key="4">
    <source>
        <dbReference type="ARBA" id="ARBA00022842"/>
    </source>
</evidence>
<organism evidence="8 9">
    <name type="scientific">Sphingorhabdus pulchriflava</name>
    <dbReference type="NCBI Taxonomy" id="2292257"/>
    <lineage>
        <taxon>Bacteria</taxon>
        <taxon>Pseudomonadati</taxon>
        <taxon>Pseudomonadota</taxon>
        <taxon>Alphaproteobacteria</taxon>
        <taxon>Sphingomonadales</taxon>
        <taxon>Sphingomonadaceae</taxon>
        <taxon>Sphingorhabdus</taxon>
    </lineage>
</organism>
<evidence type="ECO:0000313" key="8">
    <source>
        <dbReference type="EMBL" id="RDV07843.1"/>
    </source>
</evidence>
<dbReference type="PIRSF" id="PIRSF015582">
    <property type="entry name" value="Cit_lyase_B"/>
    <property type="match status" value="1"/>
</dbReference>
<evidence type="ECO:0000313" key="9">
    <source>
        <dbReference type="Proteomes" id="UP000263833"/>
    </source>
</evidence>
<dbReference type="Proteomes" id="UP000263833">
    <property type="component" value="Unassembled WGS sequence"/>
</dbReference>
<keyword evidence="3 6" id="KW-0479">Metal-binding</keyword>
<evidence type="ECO:0000259" key="7">
    <source>
        <dbReference type="Pfam" id="PF03328"/>
    </source>
</evidence>
<dbReference type="PANTHER" id="PTHR32308:SF10">
    <property type="entry name" value="CITRATE LYASE SUBUNIT BETA"/>
    <property type="match status" value="1"/>
</dbReference>
<evidence type="ECO:0000256" key="6">
    <source>
        <dbReference type="PIRSR" id="PIRSR015582-2"/>
    </source>
</evidence>
<comment type="cofactor">
    <cofactor evidence="1">
        <name>Mg(2+)</name>
        <dbReference type="ChEBI" id="CHEBI:18420"/>
    </cofactor>
</comment>
<dbReference type="InterPro" id="IPR005000">
    <property type="entry name" value="Aldolase/citrate-lyase_domain"/>
</dbReference>
<dbReference type="SUPFAM" id="SSF51621">
    <property type="entry name" value="Phosphoenolpyruvate/pyruvate domain"/>
    <property type="match status" value="1"/>
</dbReference>